<protein>
    <submittedName>
        <fullName evidence="2">Uncharacterized protein</fullName>
    </submittedName>
</protein>
<dbReference type="Gramene" id="BGIOSGA016605-TA">
    <property type="protein sequence ID" value="BGIOSGA016605-PA"/>
    <property type="gene ID" value="BGIOSGA016605"/>
</dbReference>
<evidence type="ECO:0000313" key="2">
    <source>
        <dbReference type="EMBL" id="EEC77480.1"/>
    </source>
</evidence>
<proteinExistence type="predicted"/>
<dbReference type="AlphaFoldDB" id="B8AVG4"/>
<feature type="region of interest" description="Disordered" evidence="1">
    <location>
        <begin position="1"/>
        <end position="47"/>
    </location>
</feature>
<feature type="compositionally biased region" description="Gly residues" evidence="1">
    <location>
        <begin position="30"/>
        <end position="47"/>
    </location>
</feature>
<dbReference type="EMBL" id="CM000129">
    <property type="protein sequence ID" value="EEC77480.1"/>
    <property type="molecule type" value="Genomic_DNA"/>
</dbReference>
<organism evidence="2 3">
    <name type="scientific">Oryza sativa subsp. indica</name>
    <name type="common">Rice</name>
    <dbReference type="NCBI Taxonomy" id="39946"/>
    <lineage>
        <taxon>Eukaryota</taxon>
        <taxon>Viridiplantae</taxon>
        <taxon>Streptophyta</taxon>
        <taxon>Embryophyta</taxon>
        <taxon>Tracheophyta</taxon>
        <taxon>Spermatophyta</taxon>
        <taxon>Magnoliopsida</taxon>
        <taxon>Liliopsida</taxon>
        <taxon>Poales</taxon>
        <taxon>Poaceae</taxon>
        <taxon>BOP clade</taxon>
        <taxon>Oryzoideae</taxon>
        <taxon>Oryzeae</taxon>
        <taxon>Oryzinae</taxon>
        <taxon>Oryza</taxon>
        <taxon>Oryza sativa</taxon>
    </lineage>
</organism>
<gene>
    <name evidence="2" type="ORF">OsI_16311</name>
</gene>
<keyword evidence="3" id="KW-1185">Reference proteome</keyword>
<dbReference type="Proteomes" id="UP000007015">
    <property type="component" value="Chromosome 4"/>
</dbReference>
<feature type="compositionally biased region" description="Polar residues" evidence="1">
    <location>
        <begin position="17"/>
        <end position="26"/>
    </location>
</feature>
<sequence>MAAQQQQHMSMSASSSLVTSLSNSREGSPDRGGGLPEGVGDGDVGGGVHRDYGGAVVAEGRFGLGGSSRRRSSLNAFDIFSFSPAAPAPAAEISTRTTEHVDEESLWACGGLWHDGI</sequence>
<dbReference type="HOGENOM" id="CLU_2088803_0_0_1"/>
<evidence type="ECO:0000313" key="3">
    <source>
        <dbReference type="Proteomes" id="UP000007015"/>
    </source>
</evidence>
<name>B8AVG4_ORYSI</name>
<evidence type="ECO:0000256" key="1">
    <source>
        <dbReference type="SAM" id="MobiDB-lite"/>
    </source>
</evidence>
<accession>B8AVG4</accession>
<reference evidence="2 3" key="1">
    <citation type="journal article" date="2005" name="PLoS Biol.">
        <title>The genomes of Oryza sativa: a history of duplications.</title>
        <authorList>
            <person name="Yu J."/>
            <person name="Wang J."/>
            <person name="Lin W."/>
            <person name="Li S."/>
            <person name="Li H."/>
            <person name="Zhou J."/>
            <person name="Ni P."/>
            <person name="Dong W."/>
            <person name="Hu S."/>
            <person name="Zeng C."/>
            <person name="Zhang J."/>
            <person name="Zhang Y."/>
            <person name="Li R."/>
            <person name="Xu Z."/>
            <person name="Li S."/>
            <person name="Li X."/>
            <person name="Zheng H."/>
            <person name="Cong L."/>
            <person name="Lin L."/>
            <person name="Yin J."/>
            <person name="Geng J."/>
            <person name="Li G."/>
            <person name="Shi J."/>
            <person name="Liu J."/>
            <person name="Lv H."/>
            <person name="Li J."/>
            <person name="Wang J."/>
            <person name="Deng Y."/>
            <person name="Ran L."/>
            <person name="Shi X."/>
            <person name="Wang X."/>
            <person name="Wu Q."/>
            <person name="Li C."/>
            <person name="Ren X."/>
            <person name="Wang J."/>
            <person name="Wang X."/>
            <person name="Li D."/>
            <person name="Liu D."/>
            <person name="Zhang X."/>
            <person name="Ji Z."/>
            <person name="Zhao W."/>
            <person name="Sun Y."/>
            <person name="Zhang Z."/>
            <person name="Bao J."/>
            <person name="Han Y."/>
            <person name="Dong L."/>
            <person name="Ji J."/>
            <person name="Chen P."/>
            <person name="Wu S."/>
            <person name="Liu J."/>
            <person name="Xiao Y."/>
            <person name="Bu D."/>
            <person name="Tan J."/>
            <person name="Yang L."/>
            <person name="Ye C."/>
            <person name="Zhang J."/>
            <person name="Xu J."/>
            <person name="Zhou Y."/>
            <person name="Yu Y."/>
            <person name="Zhang B."/>
            <person name="Zhuang S."/>
            <person name="Wei H."/>
            <person name="Liu B."/>
            <person name="Lei M."/>
            <person name="Yu H."/>
            <person name="Li Y."/>
            <person name="Xu H."/>
            <person name="Wei S."/>
            <person name="He X."/>
            <person name="Fang L."/>
            <person name="Zhang Z."/>
            <person name="Zhang Y."/>
            <person name="Huang X."/>
            <person name="Su Z."/>
            <person name="Tong W."/>
            <person name="Li J."/>
            <person name="Tong Z."/>
            <person name="Li S."/>
            <person name="Ye J."/>
            <person name="Wang L."/>
            <person name="Fang L."/>
            <person name="Lei T."/>
            <person name="Chen C."/>
            <person name="Chen H."/>
            <person name="Xu Z."/>
            <person name="Li H."/>
            <person name="Huang H."/>
            <person name="Zhang F."/>
            <person name="Xu H."/>
            <person name="Li N."/>
            <person name="Zhao C."/>
            <person name="Li S."/>
            <person name="Dong L."/>
            <person name="Huang Y."/>
            <person name="Li L."/>
            <person name="Xi Y."/>
            <person name="Qi Q."/>
            <person name="Li W."/>
            <person name="Zhang B."/>
            <person name="Hu W."/>
            <person name="Zhang Y."/>
            <person name="Tian X."/>
            <person name="Jiao Y."/>
            <person name="Liang X."/>
            <person name="Jin J."/>
            <person name="Gao L."/>
            <person name="Zheng W."/>
            <person name="Hao B."/>
            <person name="Liu S."/>
            <person name="Wang W."/>
            <person name="Yuan L."/>
            <person name="Cao M."/>
            <person name="McDermott J."/>
            <person name="Samudrala R."/>
            <person name="Wang J."/>
            <person name="Wong G.K."/>
            <person name="Yang H."/>
        </authorList>
    </citation>
    <scope>NUCLEOTIDE SEQUENCE [LARGE SCALE GENOMIC DNA]</scope>
    <source>
        <strain evidence="3">cv. 93-11</strain>
    </source>
</reference>
<feature type="compositionally biased region" description="Low complexity" evidence="1">
    <location>
        <begin position="1"/>
        <end position="16"/>
    </location>
</feature>